<evidence type="ECO:0000256" key="2">
    <source>
        <dbReference type="ARBA" id="ARBA00022801"/>
    </source>
</evidence>
<comment type="similarity">
    <text evidence="1">Belongs to the peptidase C59 family.</text>
</comment>
<feature type="domain" description="Choloylglycine hydrolase/NAAA C-terminal" evidence="3">
    <location>
        <begin position="1"/>
        <end position="261"/>
    </location>
</feature>
<proteinExistence type="inferred from homology"/>
<accession>A0A7C1H5D6</accession>
<dbReference type="SUPFAM" id="SSF56235">
    <property type="entry name" value="N-terminal nucleophile aminohydrolases (Ntn hydrolases)"/>
    <property type="match status" value="1"/>
</dbReference>
<dbReference type="GO" id="GO:0016787">
    <property type="term" value="F:hydrolase activity"/>
    <property type="evidence" value="ECO:0007669"/>
    <property type="project" value="UniProtKB-KW"/>
</dbReference>
<dbReference type="PANTHER" id="PTHR35527">
    <property type="entry name" value="CHOLOYLGLYCINE HYDROLASE"/>
    <property type="match status" value="1"/>
</dbReference>
<reference evidence="4" key="1">
    <citation type="journal article" date="2020" name="mSystems">
        <title>Genome- and Community-Level Interaction Insights into Carbon Utilization and Element Cycling Functions of Hydrothermarchaeota in Hydrothermal Sediment.</title>
        <authorList>
            <person name="Zhou Z."/>
            <person name="Liu Y."/>
            <person name="Xu W."/>
            <person name="Pan J."/>
            <person name="Luo Z.H."/>
            <person name="Li M."/>
        </authorList>
    </citation>
    <scope>NUCLEOTIDE SEQUENCE [LARGE SCALE GENOMIC DNA]</scope>
    <source>
        <strain evidence="4">SpSt-1179</strain>
    </source>
</reference>
<protein>
    <submittedName>
        <fullName evidence="4">Linear amide C-N hydrolase</fullName>
    </submittedName>
</protein>
<comment type="caution">
    <text evidence="4">The sequence shown here is derived from an EMBL/GenBank/DDBJ whole genome shotgun (WGS) entry which is preliminary data.</text>
</comment>
<evidence type="ECO:0000259" key="3">
    <source>
        <dbReference type="Pfam" id="PF02275"/>
    </source>
</evidence>
<dbReference type="EMBL" id="DSBT01000095">
    <property type="protein sequence ID" value="HDP77186.1"/>
    <property type="molecule type" value="Genomic_DNA"/>
</dbReference>
<dbReference type="AlphaFoldDB" id="A0A7C1H5D6"/>
<dbReference type="Gene3D" id="3.60.60.10">
    <property type="entry name" value="Penicillin V Acylase, Chain A"/>
    <property type="match status" value="1"/>
</dbReference>
<name>A0A7C1H5D6_9BACT</name>
<dbReference type="Proteomes" id="UP000886198">
    <property type="component" value="Unassembled WGS sequence"/>
</dbReference>
<evidence type="ECO:0000313" key="4">
    <source>
        <dbReference type="EMBL" id="HDP77186.1"/>
    </source>
</evidence>
<gene>
    <name evidence="4" type="ORF">ENN47_03185</name>
</gene>
<dbReference type="InterPro" id="IPR052193">
    <property type="entry name" value="Peptidase_C59"/>
</dbReference>
<dbReference type="InterPro" id="IPR029055">
    <property type="entry name" value="Ntn_hydrolases_N"/>
</dbReference>
<organism evidence="4">
    <name type="scientific">Mesotoga infera</name>
    <dbReference type="NCBI Taxonomy" id="1236046"/>
    <lineage>
        <taxon>Bacteria</taxon>
        <taxon>Thermotogati</taxon>
        <taxon>Thermotogota</taxon>
        <taxon>Thermotogae</taxon>
        <taxon>Kosmotogales</taxon>
        <taxon>Kosmotogaceae</taxon>
        <taxon>Mesotoga</taxon>
    </lineage>
</organism>
<dbReference type="PANTHER" id="PTHR35527:SF2">
    <property type="entry name" value="HYDROLASE"/>
    <property type="match status" value="1"/>
</dbReference>
<evidence type="ECO:0000256" key="1">
    <source>
        <dbReference type="ARBA" id="ARBA00006625"/>
    </source>
</evidence>
<dbReference type="Pfam" id="PF02275">
    <property type="entry name" value="CBAH"/>
    <property type="match status" value="1"/>
</dbReference>
<sequence length="282" mass="31255">KYGFVGLNAFDIPTAISDGLNETGLSLSALWLPGTEYEEVAPDSDPTKVIELFDLPSWILGNFDTLESVREALESMTIWGEENELLGEVPPLHLSLHDKFGGSMVVEFIDGEMKIYDNPNAVLTNAPELSWHLENLRNYVNLSPYMKEGEINGITYKGMGFGSGYVGIPGDGTPPSRFVRITLLREFSNSVETEEEGVMLALHLLNTVDIPAGVSKREGNGPASFENTQWVTIKDNKNLKLYFRSYDCSSLFLVDLNKVDFSNGAEHESIIVDKEFSVVDAF</sequence>
<dbReference type="InterPro" id="IPR029132">
    <property type="entry name" value="CBAH/NAAA_C"/>
</dbReference>
<keyword evidence="2 4" id="KW-0378">Hydrolase</keyword>
<feature type="non-terminal residue" evidence="4">
    <location>
        <position position="1"/>
    </location>
</feature>